<keyword evidence="3" id="KW-0808">Transferase</keyword>
<dbReference type="AlphaFoldDB" id="A0AA42CMI6"/>
<proteinExistence type="predicted"/>
<feature type="domain" description="PAS" evidence="1">
    <location>
        <begin position="230"/>
        <end position="276"/>
    </location>
</feature>
<keyword evidence="4" id="KW-1185">Reference proteome</keyword>
<dbReference type="InterPro" id="IPR000014">
    <property type="entry name" value="PAS"/>
</dbReference>
<dbReference type="GO" id="GO:0052621">
    <property type="term" value="F:diguanylate cyclase activity"/>
    <property type="evidence" value="ECO:0007669"/>
    <property type="project" value="UniProtKB-EC"/>
</dbReference>
<comment type="caution">
    <text evidence="3">The sequence shown here is derived from an EMBL/GenBank/DDBJ whole genome shotgun (WGS) entry which is preliminary data.</text>
</comment>
<dbReference type="PANTHER" id="PTHR44757">
    <property type="entry name" value="DIGUANYLATE CYCLASE DGCP"/>
    <property type="match status" value="1"/>
</dbReference>
<dbReference type="InterPro" id="IPR043128">
    <property type="entry name" value="Rev_trsase/Diguanyl_cyclase"/>
</dbReference>
<feature type="domain" description="GGDEF" evidence="2">
    <location>
        <begin position="380"/>
        <end position="510"/>
    </location>
</feature>
<name>A0AA42CMI6_9HYPH</name>
<dbReference type="SMART" id="SM00267">
    <property type="entry name" value="GGDEF"/>
    <property type="match status" value="1"/>
</dbReference>
<reference evidence="3" key="1">
    <citation type="submission" date="2022-05" db="EMBL/GenBank/DDBJ databases">
        <authorList>
            <person name="Pankratov T."/>
        </authorList>
    </citation>
    <scope>NUCLEOTIDE SEQUENCE</scope>
    <source>
        <strain evidence="3">BP6-180914</strain>
    </source>
</reference>
<dbReference type="EMBL" id="JAMOIM010000062">
    <property type="protein sequence ID" value="MCW6512724.1"/>
    <property type="molecule type" value="Genomic_DNA"/>
</dbReference>
<dbReference type="PANTHER" id="PTHR44757:SF2">
    <property type="entry name" value="BIOFILM ARCHITECTURE MAINTENANCE PROTEIN MBAA"/>
    <property type="match status" value="1"/>
</dbReference>
<evidence type="ECO:0000313" key="4">
    <source>
        <dbReference type="Proteomes" id="UP001165667"/>
    </source>
</evidence>
<dbReference type="Pfam" id="PF00990">
    <property type="entry name" value="GGDEF"/>
    <property type="match status" value="1"/>
</dbReference>
<dbReference type="InterPro" id="IPR000160">
    <property type="entry name" value="GGDEF_dom"/>
</dbReference>
<dbReference type="Pfam" id="PF12860">
    <property type="entry name" value="PAS_7"/>
    <property type="match status" value="1"/>
</dbReference>
<sequence length="520" mass="57691">MLGAEVKLLLEACPSAVIVLDPAEHVAFGNRDARDLFGLGEALVGTPVAVLVLHWPLPNWQGSRVVLRVCGGQERSCTVRASSHPGPDGPVTTVWIDRDQAADPAVSDAELRLRYVIDMLPQAICMFDADDRYVLWNQRYAELYADIAEHLRPGIAFEDILKLSLKSGQIQEVIADPDAWLKERMAKFRRQLSQEEQQLRNGRWLRHDDRRTPDGGAIGIRIDITELKQREEWLRQLFDANPMPMLLCDGRSLAILEVNRAAVAFYGFAEADMLAKAAEDMHIPDQKQAFVAKVLGGGEARTVWRQRMADGQERHVLIHVRMLQKHGDCQVLLTVADVTDRVLAEVEATRLANHDVLTGLPNRMQFYRALDDALQPEGRARVAVYCLDLDGFKPVNDEFGHAVGDEVLKSVAERLRAVAKEHLVARLGGDEFAVLVRDWNEIDTDLADRCVGAFRKPFVIRTLPITLGVSIGIAAAETAGTDRDALVQAADGMLYQAKAAGRNTWRMTPAEVPGSARAAK</sequence>
<dbReference type="NCBIfam" id="TIGR00229">
    <property type="entry name" value="sensory_box"/>
    <property type="match status" value="1"/>
</dbReference>
<dbReference type="EC" id="2.7.7.65" evidence="3"/>
<gene>
    <name evidence="3" type="ORF">M8523_32990</name>
</gene>
<dbReference type="NCBIfam" id="TIGR00254">
    <property type="entry name" value="GGDEF"/>
    <property type="match status" value="1"/>
</dbReference>
<dbReference type="Gene3D" id="3.30.70.270">
    <property type="match status" value="1"/>
</dbReference>
<dbReference type="InterPro" id="IPR052155">
    <property type="entry name" value="Biofilm_reg_signaling"/>
</dbReference>
<dbReference type="RefSeq" id="WP_282589099.1">
    <property type="nucleotide sequence ID" value="NZ_JAMOIM010000062.1"/>
</dbReference>
<evidence type="ECO:0000313" key="3">
    <source>
        <dbReference type="EMBL" id="MCW6512724.1"/>
    </source>
</evidence>
<dbReference type="CDD" id="cd01949">
    <property type="entry name" value="GGDEF"/>
    <property type="match status" value="1"/>
</dbReference>
<dbReference type="InterPro" id="IPR029787">
    <property type="entry name" value="Nucleotide_cyclase"/>
</dbReference>
<dbReference type="Pfam" id="PF08448">
    <property type="entry name" value="PAS_4"/>
    <property type="match status" value="1"/>
</dbReference>
<dbReference type="SUPFAM" id="SSF55785">
    <property type="entry name" value="PYP-like sensor domain (PAS domain)"/>
    <property type="match status" value="3"/>
</dbReference>
<dbReference type="Proteomes" id="UP001165667">
    <property type="component" value="Unassembled WGS sequence"/>
</dbReference>
<dbReference type="PROSITE" id="PS50887">
    <property type="entry name" value="GGDEF"/>
    <property type="match status" value="1"/>
</dbReference>
<dbReference type="SUPFAM" id="SSF55073">
    <property type="entry name" value="Nucleotide cyclase"/>
    <property type="match status" value="1"/>
</dbReference>
<dbReference type="InterPro" id="IPR035965">
    <property type="entry name" value="PAS-like_dom_sf"/>
</dbReference>
<dbReference type="Gene3D" id="3.30.450.20">
    <property type="entry name" value="PAS domain"/>
    <property type="match status" value="2"/>
</dbReference>
<accession>A0AA42CMI6</accession>
<evidence type="ECO:0000259" key="1">
    <source>
        <dbReference type="PROSITE" id="PS50112"/>
    </source>
</evidence>
<organism evidence="3 4">
    <name type="scientific">Lichenifustis flavocetrariae</name>
    <dbReference type="NCBI Taxonomy" id="2949735"/>
    <lineage>
        <taxon>Bacteria</taxon>
        <taxon>Pseudomonadati</taxon>
        <taxon>Pseudomonadota</taxon>
        <taxon>Alphaproteobacteria</taxon>
        <taxon>Hyphomicrobiales</taxon>
        <taxon>Lichenihabitantaceae</taxon>
        <taxon>Lichenifustis</taxon>
    </lineage>
</organism>
<dbReference type="InterPro" id="IPR013656">
    <property type="entry name" value="PAS_4"/>
</dbReference>
<dbReference type="PROSITE" id="PS50112">
    <property type="entry name" value="PAS"/>
    <property type="match status" value="1"/>
</dbReference>
<protein>
    <submittedName>
        <fullName evidence="3">Diguanylate cyclase</fullName>
        <ecNumber evidence="3">2.7.7.65</ecNumber>
    </submittedName>
</protein>
<keyword evidence="3" id="KW-0548">Nucleotidyltransferase</keyword>
<dbReference type="SMART" id="SM00091">
    <property type="entry name" value="PAS"/>
    <property type="match status" value="3"/>
</dbReference>
<evidence type="ECO:0000259" key="2">
    <source>
        <dbReference type="PROSITE" id="PS50887"/>
    </source>
</evidence>